<feature type="compositionally biased region" description="Basic and acidic residues" evidence="8">
    <location>
        <begin position="20"/>
        <end position="32"/>
    </location>
</feature>
<dbReference type="SUPFAM" id="SSF47384">
    <property type="entry name" value="Homodimeric domain of signal transducing histidine kinase"/>
    <property type="match status" value="1"/>
</dbReference>
<dbReference type="InterPro" id="IPR003594">
    <property type="entry name" value="HATPase_dom"/>
</dbReference>
<gene>
    <name evidence="11" type="ORF">BL253_28275</name>
</gene>
<dbReference type="Pfam" id="PF00072">
    <property type="entry name" value="Response_reg"/>
    <property type="match status" value="1"/>
</dbReference>
<dbReference type="Gene3D" id="3.30.565.10">
    <property type="entry name" value="Histidine kinase-like ATPase, C-terminal domain"/>
    <property type="match status" value="1"/>
</dbReference>
<name>A0A1V2I3V6_9ACTN</name>
<feature type="compositionally biased region" description="Low complexity" evidence="8">
    <location>
        <begin position="316"/>
        <end position="341"/>
    </location>
</feature>
<dbReference type="SUPFAM" id="SSF55874">
    <property type="entry name" value="ATPase domain of HSP90 chaperone/DNA topoisomerase II/histidine kinase"/>
    <property type="match status" value="1"/>
</dbReference>
<evidence type="ECO:0000256" key="6">
    <source>
        <dbReference type="ARBA" id="ARBA00023012"/>
    </source>
</evidence>
<dbReference type="InterPro" id="IPR005467">
    <property type="entry name" value="His_kinase_dom"/>
</dbReference>
<accession>A0A1V2I3V6</accession>
<dbReference type="GO" id="GO:0000155">
    <property type="term" value="F:phosphorelay sensor kinase activity"/>
    <property type="evidence" value="ECO:0007669"/>
    <property type="project" value="InterPro"/>
</dbReference>
<sequence>MTQTQEPVATQAEDEQLSADAERRRLEVRSREARRHEARRLESLGKLAGGIAHDFNNLLAVVTNYASFVTEEIAAVAAESGDDRWKSVLNDIGQIQRAAERATALTRQLLAFGRREAIKPRVLSLNQVVAGLEQALRDMVGEQVRLTISLHPDAGSVFADHDQLEQVLVNLVANAREAMPDGGVLSIDTANVDLDEDAVAARVGLRPGPHARLRVSDNGVGIPEDALGLVFEPFFTTKVKGEGSGLGLATVYGVISQFGGHTEVASEEGLGTTVTCLLPEADSEAAETGPLVAVLESTVPVLMSTATAPKSAETAPKTPKSTETASKSTETAPERTATATESPDGHAGGGETILLVEDEDAMREVTQRILARNGYQVLTAAGAAEAIALVGGGDEARDDIDLLITDVIMPGMHGGELAGLIRALLPTVRVVYISGYAHPVLASRGRLDADVILLKKPFTEGVLLETVRRILSGG</sequence>
<dbReference type="STRING" id="1834516.BL253_28275"/>
<dbReference type="SMART" id="SM00387">
    <property type="entry name" value="HATPase_c"/>
    <property type="match status" value="1"/>
</dbReference>
<evidence type="ECO:0000313" key="11">
    <source>
        <dbReference type="EMBL" id="ONH25092.1"/>
    </source>
</evidence>
<dbReference type="PRINTS" id="PR00344">
    <property type="entry name" value="BCTRLSENSOR"/>
</dbReference>
<dbReference type="RefSeq" id="WP_076820434.1">
    <property type="nucleotide sequence ID" value="NZ_MOMC01000063.1"/>
</dbReference>
<dbReference type="PROSITE" id="PS50110">
    <property type="entry name" value="RESPONSE_REGULATORY"/>
    <property type="match status" value="1"/>
</dbReference>
<evidence type="ECO:0000256" key="7">
    <source>
        <dbReference type="PROSITE-ProRule" id="PRU00169"/>
    </source>
</evidence>
<dbReference type="SMART" id="SM00448">
    <property type="entry name" value="REC"/>
    <property type="match status" value="1"/>
</dbReference>
<dbReference type="AlphaFoldDB" id="A0A1V2I3V6"/>
<evidence type="ECO:0000256" key="2">
    <source>
        <dbReference type="ARBA" id="ARBA00004236"/>
    </source>
</evidence>
<feature type="region of interest" description="Disordered" evidence="8">
    <location>
        <begin position="307"/>
        <end position="350"/>
    </location>
</feature>
<dbReference type="PANTHER" id="PTHR43065:SF42">
    <property type="entry name" value="TWO-COMPONENT SENSOR PPRA"/>
    <property type="match status" value="1"/>
</dbReference>
<dbReference type="InterPro" id="IPR001789">
    <property type="entry name" value="Sig_transdc_resp-reg_receiver"/>
</dbReference>
<evidence type="ECO:0000259" key="10">
    <source>
        <dbReference type="PROSITE" id="PS50110"/>
    </source>
</evidence>
<dbReference type="SUPFAM" id="SSF52172">
    <property type="entry name" value="CheY-like"/>
    <property type="match status" value="1"/>
</dbReference>
<dbReference type="CDD" id="cd00082">
    <property type="entry name" value="HisKA"/>
    <property type="match status" value="1"/>
</dbReference>
<evidence type="ECO:0000256" key="1">
    <source>
        <dbReference type="ARBA" id="ARBA00000085"/>
    </source>
</evidence>
<dbReference type="PROSITE" id="PS50109">
    <property type="entry name" value="HIS_KIN"/>
    <property type="match status" value="1"/>
</dbReference>
<keyword evidence="12" id="KW-1185">Reference proteome</keyword>
<dbReference type="EMBL" id="MOMC01000063">
    <property type="protein sequence ID" value="ONH25092.1"/>
    <property type="molecule type" value="Genomic_DNA"/>
</dbReference>
<keyword evidence="5" id="KW-0808">Transferase</keyword>
<dbReference type="InterPro" id="IPR036890">
    <property type="entry name" value="HATPase_C_sf"/>
</dbReference>
<feature type="modified residue" description="4-aspartylphosphate" evidence="7">
    <location>
        <position position="406"/>
    </location>
</feature>
<dbReference type="EC" id="2.7.13.3" evidence="3"/>
<evidence type="ECO:0000259" key="9">
    <source>
        <dbReference type="PROSITE" id="PS50109"/>
    </source>
</evidence>
<evidence type="ECO:0000256" key="3">
    <source>
        <dbReference type="ARBA" id="ARBA00012438"/>
    </source>
</evidence>
<keyword evidence="6" id="KW-0902">Two-component regulatory system</keyword>
<dbReference type="InterPro" id="IPR004358">
    <property type="entry name" value="Sig_transdc_His_kin-like_C"/>
</dbReference>
<evidence type="ECO:0000313" key="12">
    <source>
        <dbReference type="Proteomes" id="UP000188929"/>
    </source>
</evidence>
<dbReference type="InterPro" id="IPR011006">
    <property type="entry name" value="CheY-like_superfamily"/>
</dbReference>
<evidence type="ECO:0000256" key="8">
    <source>
        <dbReference type="SAM" id="MobiDB-lite"/>
    </source>
</evidence>
<reference evidence="12" key="1">
    <citation type="submission" date="2016-10" db="EMBL/GenBank/DDBJ databases">
        <title>Frankia sp. NRRL B-16386 Genome sequencing.</title>
        <authorList>
            <person name="Ghodhbane-Gtari F."/>
            <person name="Swanson E."/>
            <person name="Gueddou A."/>
            <person name="Hezbri K."/>
            <person name="Ktari K."/>
            <person name="Nouioui I."/>
            <person name="Morris K."/>
            <person name="Simpson S."/>
            <person name="Abebe-Akele F."/>
            <person name="Thomas K."/>
            <person name="Gtari M."/>
            <person name="Tisa L.S."/>
        </authorList>
    </citation>
    <scope>NUCLEOTIDE SEQUENCE [LARGE SCALE GENOMIC DNA]</scope>
    <source>
        <strain evidence="12">NRRL B-16386</strain>
    </source>
</reference>
<dbReference type="InterPro" id="IPR036097">
    <property type="entry name" value="HisK_dim/P_sf"/>
</dbReference>
<comment type="caution">
    <text evidence="11">The sequence shown here is derived from an EMBL/GenBank/DDBJ whole genome shotgun (WGS) entry which is preliminary data.</text>
</comment>
<comment type="catalytic activity">
    <reaction evidence="1">
        <text>ATP + protein L-histidine = ADP + protein N-phospho-L-histidine.</text>
        <dbReference type="EC" id="2.7.13.3"/>
    </reaction>
</comment>
<evidence type="ECO:0000256" key="4">
    <source>
        <dbReference type="ARBA" id="ARBA00022553"/>
    </source>
</evidence>
<dbReference type="InterPro" id="IPR003661">
    <property type="entry name" value="HisK_dim/P_dom"/>
</dbReference>
<feature type="domain" description="Histidine kinase" evidence="9">
    <location>
        <begin position="50"/>
        <end position="282"/>
    </location>
</feature>
<dbReference type="Pfam" id="PF02518">
    <property type="entry name" value="HATPase_c"/>
    <property type="match status" value="1"/>
</dbReference>
<dbReference type="GO" id="GO:0005886">
    <property type="term" value="C:plasma membrane"/>
    <property type="evidence" value="ECO:0007669"/>
    <property type="project" value="UniProtKB-SubCell"/>
</dbReference>
<feature type="domain" description="Response regulatory" evidence="10">
    <location>
        <begin position="352"/>
        <end position="471"/>
    </location>
</feature>
<dbReference type="PANTHER" id="PTHR43065">
    <property type="entry name" value="SENSOR HISTIDINE KINASE"/>
    <property type="match status" value="1"/>
</dbReference>
<comment type="subcellular location">
    <subcellularLocation>
        <location evidence="2">Cell membrane</location>
    </subcellularLocation>
</comment>
<dbReference type="CDD" id="cd00156">
    <property type="entry name" value="REC"/>
    <property type="match status" value="1"/>
</dbReference>
<protein>
    <recommendedName>
        <fullName evidence="3">histidine kinase</fullName>
        <ecNumber evidence="3">2.7.13.3</ecNumber>
    </recommendedName>
</protein>
<proteinExistence type="predicted"/>
<dbReference type="Gene3D" id="1.10.287.130">
    <property type="match status" value="1"/>
</dbReference>
<keyword evidence="5" id="KW-0418">Kinase</keyword>
<evidence type="ECO:0000256" key="5">
    <source>
        <dbReference type="ARBA" id="ARBA00022777"/>
    </source>
</evidence>
<dbReference type="Gene3D" id="3.40.50.2300">
    <property type="match status" value="1"/>
</dbReference>
<keyword evidence="4 7" id="KW-0597">Phosphoprotein</keyword>
<organism evidence="11 12">
    <name type="scientific">Pseudofrankia asymbiotica</name>
    <dbReference type="NCBI Taxonomy" id="1834516"/>
    <lineage>
        <taxon>Bacteria</taxon>
        <taxon>Bacillati</taxon>
        <taxon>Actinomycetota</taxon>
        <taxon>Actinomycetes</taxon>
        <taxon>Frankiales</taxon>
        <taxon>Frankiaceae</taxon>
        <taxon>Pseudofrankia</taxon>
    </lineage>
</organism>
<dbReference type="Proteomes" id="UP000188929">
    <property type="component" value="Unassembled WGS sequence"/>
</dbReference>
<feature type="region of interest" description="Disordered" evidence="8">
    <location>
        <begin position="1"/>
        <end position="32"/>
    </location>
</feature>